<keyword evidence="9" id="KW-1185">Reference proteome</keyword>
<dbReference type="Gene3D" id="3.20.20.70">
    <property type="entry name" value="Aldolase class I"/>
    <property type="match status" value="1"/>
</dbReference>
<keyword evidence="2" id="KW-0004">4Fe-4S</keyword>
<evidence type="ECO:0000256" key="5">
    <source>
        <dbReference type="ARBA" id="ARBA00022898"/>
    </source>
</evidence>
<dbReference type="PANTHER" id="PTHR30538:SF0">
    <property type="entry name" value="L-LYSINE 2,3-AMINOMUTASE AQ_1632-RELATED"/>
    <property type="match status" value="1"/>
</dbReference>
<dbReference type="Gene3D" id="6.10.140.1170">
    <property type="match status" value="1"/>
</dbReference>
<keyword evidence="7" id="KW-0411">Iron-sulfur</keyword>
<evidence type="ECO:0000256" key="7">
    <source>
        <dbReference type="ARBA" id="ARBA00023014"/>
    </source>
</evidence>
<dbReference type="InterPro" id="IPR013785">
    <property type="entry name" value="Aldolase_TIM"/>
</dbReference>
<evidence type="ECO:0000313" key="9">
    <source>
        <dbReference type="Proteomes" id="UP000800200"/>
    </source>
</evidence>
<dbReference type="InterPro" id="IPR007197">
    <property type="entry name" value="rSAM"/>
</dbReference>
<sequence length="473" mass="53260">MRFQFSSSRFLGNQFRSLTNNAQSLAQDPYWQKVPQWENITREDFLSYRWQLANTVSNTEKLSKFLSAALPQTVFPSSDPRLEHIKSKDDFVADALGGLSTAPMAIRLTPHILSVIDWSRPLDDPIRRQFIPLKSAFVPDHPRLTLDSLHEKADSAVPGLVHRYPDKALFLATSICPVYCRFCTRSYAVGGNTDTVSKTPQKPSRKRWEAVFNHIEHNAAIQDIVVSGGDAYYLQPEDIKEIGARLLSIPHIRRFRFATKGLVVAPSRTCDPNDTWTSALIDVTNEGRRLGKHVCLHTHFNHPNEITWVTREATNDLFKKGLVVRNQSVLLKGVNDDVETMGRLIRELADMNIQPYYVYQCDLVRGIEDLRTPLRTILDIEQRLRGTIAGFMMPSFVVDLPGGGGKRLAATYEMYNPQTGVSTFRAPGLMGEKAGKVYEYYDPFPTNGVAAVGMEESESFNSWKAHVGQVAAN</sequence>
<keyword evidence="3" id="KW-0949">S-adenosyl-L-methionine</keyword>
<evidence type="ECO:0000256" key="6">
    <source>
        <dbReference type="ARBA" id="ARBA00023004"/>
    </source>
</evidence>
<dbReference type="Proteomes" id="UP000800200">
    <property type="component" value="Unassembled WGS sequence"/>
</dbReference>
<dbReference type="SFLD" id="SFLDG01070">
    <property type="entry name" value="PLP-dependent"/>
    <property type="match status" value="1"/>
</dbReference>
<comment type="cofactor">
    <cofactor evidence="1">
        <name>pyridoxal 5'-phosphate</name>
        <dbReference type="ChEBI" id="CHEBI:597326"/>
    </cofactor>
</comment>
<evidence type="ECO:0000256" key="4">
    <source>
        <dbReference type="ARBA" id="ARBA00022723"/>
    </source>
</evidence>
<dbReference type="InterPro" id="IPR003739">
    <property type="entry name" value="Lys_aminomutase/Glu_NH3_mut"/>
</dbReference>
<dbReference type="GO" id="GO:0003824">
    <property type="term" value="F:catalytic activity"/>
    <property type="evidence" value="ECO:0007669"/>
    <property type="project" value="InterPro"/>
</dbReference>
<protein>
    <submittedName>
        <fullName evidence="8">Kama family protein</fullName>
    </submittedName>
</protein>
<evidence type="ECO:0000256" key="1">
    <source>
        <dbReference type="ARBA" id="ARBA00001933"/>
    </source>
</evidence>
<gene>
    <name evidence="8" type="ORF">K469DRAFT_576993</name>
</gene>
<keyword evidence="5" id="KW-0663">Pyridoxal phosphate</keyword>
<dbReference type="EMBL" id="ML994634">
    <property type="protein sequence ID" value="KAF2185180.1"/>
    <property type="molecule type" value="Genomic_DNA"/>
</dbReference>
<dbReference type="GO" id="GO:0046872">
    <property type="term" value="F:metal ion binding"/>
    <property type="evidence" value="ECO:0007669"/>
    <property type="project" value="UniProtKB-KW"/>
</dbReference>
<dbReference type="NCBIfam" id="TIGR00238">
    <property type="entry name" value="KamA family radical SAM protein"/>
    <property type="match status" value="1"/>
</dbReference>
<accession>A0A6A6E4T4</accession>
<dbReference type="GO" id="GO:0051539">
    <property type="term" value="F:4 iron, 4 sulfur cluster binding"/>
    <property type="evidence" value="ECO:0007669"/>
    <property type="project" value="UniProtKB-KW"/>
</dbReference>
<keyword evidence="6" id="KW-0408">Iron</keyword>
<dbReference type="SUPFAM" id="SSF102114">
    <property type="entry name" value="Radical SAM enzymes"/>
    <property type="match status" value="1"/>
</dbReference>
<dbReference type="InterPro" id="IPR058240">
    <property type="entry name" value="rSAM_sf"/>
</dbReference>
<dbReference type="AlphaFoldDB" id="A0A6A6E4T4"/>
<evidence type="ECO:0000256" key="2">
    <source>
        <dbReference type="ARBA" id="ARBA00022485"/>
    </source>
</evidence>
<keyword evidence="4" id="KW-0479">Metal-binding</keyword>
<proteinExistence type="predicted"/>
<organism evidence="8 9">
    <name type="scientific">Zopfia rhizophila CBS 207.26</name>
    <dbReference type="NCBI Taxonomy" id="1314779"/>
    <lineage>
        <taxon>Eukaryota</taxon>
        <taxon>Fungi</taxon>
        <taxon>Dikarya</taxon>
        <taxon>Ascomycota</taxon>
        <taxon>Pezizomycotina</taxon>
        <taxon>Dothideomycetes</taxon>
        <taxon>Dothideomycetes incertae sedis</taxon>
        <taxon>Zopfiaceae</taxon>
        <taxon>Zopfia</taxon>
    </lineage>
</organism>
<dbReference type="SFLD" id="SFLDS00029">
    <property type="entry name" value="Radical_SAM"/>
    <property type="match status" value="1"/>
</dbReference>
<evidence type="ECO:0000256" key="3">
    <source>
        <dbReference type="ARBA" id="ARBA00022691"/>
    </source>
</evidence>
<name>A0A6A6E4T4_9PEZI</name>
<dbReference type="OrthoDB" id="5396721at2759"/>
<reference evidence="8" key="1">
    <citation type="journal article" date="2020" name="Stud. Mycol.">
        <title>101 Dothideomycetes genomes: a test case for predicting lifestyles and emergence of pathogens.</title>
        <authorList>
            <person name="Haridas S."/>
            <person name="Albert R."/>
            <person name="Binder M."/>
            <person name="Bloem J."/>
            <person name="Labutti K."/>
            <person name="Salamov A."/>
            <person name="Andreopoulos B."/>
            <person name="Baker S."/>
            <person name="Barry K."/>
            <person name="Bills G."/>
            <person name="Bluhm B."/>
            <person name="Cannon C."/>
            <person name="Castanera R."/>
            <person name="Culley D."/>
            <person name="Daum C."/>
            <person name="Ezra D."/>
            <person name="Gonzalez J."/>
            <person name="Henrissat B."/>
            <person name="Kuo A."/>
            <person name="Liang C."/>
            <person name="Lipzen A."/>
            <person name="Lutzoni F."/>
            <person name="Magnuson J."/>
            <person name="Mondo S."/>
            <person name="Nolan M."/>
            <person name="Ohm R."/>
            <person name="Pangilinan J."/>
            <person name="Park H.-J."/>
            <person name="Ramirez L."/>
            <person name="Alfaro M."/>
            <person name="Sun H."/>
            <person name="Tritt A."/>
            <person name="Yoshinaga Y."/>
            <person name="Zwiers L.-H."/>
            <person name="Turgeon B."/>
            <person name="Goodwin S."/>
            <person name="Spatafora J."/>
            <person name="Crous P."/>
            <person name="Grigoriev I."/>
        </authorList>
    </citation>
    <scope>NUCLEOTIDE SEQUENCE</scope>
    <source>
        <strain evidence="8">CBS 207.26</strain>
    </source>
</reference>
<evidence type="ECO:0000313" key="8">
    <source>
        <dbReference type="EMBL" id="KAF2185180.1"/>
    </source>
</evidence>
<dbReference type="PANTHER" id="PTHR30538">
    <property type="entry name" value="LYSINE 2,3-AMINOMUTASE-RELATED"/>
    <property type="match status" value="1"/>
</dbReference>